<gene>
    <name evidence="2" type="ORF">AC482_04595</name>
</gene>
<dbReference type="AlphaFoldDB" id="A0A0M0BP53"/>
<name>A0A0M0BP53_9ARCH</name>
<protein>
    <recommendedName>
        <fullName evidence="1">DUF8180 domain-containing protein</fullName>
    </recommendedName>
</protein>
<feature type="domain" description="DUF8180" evidence="1">
    <location>
        <begin position="8"/>
        <end position="65"/>
    </location>
</feature>
<evidence type="ECO:0000313" key="2">
    <source>
        <dbReference type="EMBL" id="KON30125.1"/>
    </source>
</evidence>
<evidence type="ECO:0000259" key="1">
    <source>
        <dbReference type="Pfam" id="PF26551"/>
    </source>
</evidence>
<reference evidence="2 3" key="1">
    <citation type="submission" date="2015-06" db="EMBL/GenBank/DDBJ databases">
        <title>New insights into the roles of widespread benthic archaea in carbon and nitrogen cycling.</title>
        <authorList>
            <person name="Lazar C.S."/>
            <person name="Baker B.J."/>
            <person name="Seitz K.W."/>
            <person name="Hyde A.S."/>
            <person name="Dick G.J."/>
            <person name="Hinrichs K.-U."/>
            <person name="Teske A.P."/>
        </authorList>
    </citation>
    <scope>NUCLEOTIDE SEQUENCE [LARGE SCALE GENOMIC DNA]</scope>
    <source>
        <strain evidence="2">DG-45</strain>
    </source>
</reference>
<sequence length="67" mass="7422">MSDRNLRLRKLIEHWAEHNDEHRARFEESAAEAAGMGLNAVAGGLRAAAERAGEVSKHLRRALAAFE</sequence>
<accession>A0A0M0BP53</accession>
<dbReference type="Pfam" id="PF26551">
    <property type="entry name" value="DUF8180"/>
    <property type="match status" value="1"/>
</dbReference>
<dbReference type="InterPro" id="IPR058493">
    <property type="entry name" value="DUF8180"/>
</dbReference>
<dbReference type="Proteomes" id="UP000037210">
    <property type="component" value="Unassembled WGS sequence"/>
</dbReference>
<evidence type="ECO:0000313" key="3">
    <source>
        <dbReference type="Proteomes" id="UP000037210"/>
    </source>
</evidence>
<proteinExistence type="predicted"/>
<organism evidence="2 3">
    <name type="scientific">miscellaneous Crenarchaeota group-15 archaeon DG-45</name>
    <dbReference type="NCBI Taxonomy" id="1685127"/>
    <lineage>
        <taxon>Archaea</taxon>
        <taxon>Candidatus Bathyarchaeota</taxon>
        <taxon>MCG-15</taxon>
    </lineage>
</organism>
<dbReference type="EMBL" id="LFWZ01000040">
    <property type="protein sequence ID" value="KON30125.1"/>
    <property type="molecule type" value="Genomic_DNA"/>
</dbReference>
<comment type="caution">
    <text evidence="2">The sequence shown here is derived from an EMBL/GenBank/DDBJ whole genome shotgun (WGS) entry which is preliminary data.</text>
</comment>